<dbReference type="EMBL" id="ML002356">
    <property type="protein sequence ID" value="RKP38539.1"/>
    <property type="molecule type" value="Genomic_DNA"/>
</dbReference>
<comment type="subcellular location">
    <subcellularLocation>
        <location evidence="1">Membrane</location>
        <topology evidence="1">Multi-pass membrane protein</topology>
    </subcellularLocation>
</comment>
<dbReference type="Pfam" id="PF02845">
    <property type="entry name" value="CUE"/>
    <property type="match status" value="1"/>
</dbReference>
<dbReference type="GO" id="GO:0043130">
    <property type="term" value="F:ubiquitin binding"/>
    <property type="evidence" value="ECO:0007669"/>
    <property type="project" value="InterPro"/>
</dbReference>
<evidence type="ECO:0000256" key="4">
    <source>
        <dbReference type="ARBA" id="ARBA00023136"/>
    </source>
</evidence>
<evidence type="ECO:0000256" key="2">
    <source>
        <dbReference type="ARBA" id="ARBA00022692"/>
    </source>
</evidence>
<dbReference type="GO" id="GO:0016020">
    <property type="term" value="C:membrane"/>
    <property type="evidence" value="ECO:0007669"/>
    <property type="project" value="UniProtKB-SubCell"/>
</dbReference>
<dbReference type="PROSITE" id="PS51140">
    <property type="entry name" value="CUE"/>
    <property type="match status" value="1"/>
</dbReference>
<name>A0A4V1J5C1_9FUNG</name>
<keyword evidence="2" id="KW-0812">Transmembrane</keyword>
<feature type="domain" description="CUE" evidence="6">
    <location>
        <begin position="268"/>
        <end position="309"/>
    </location>
</feature>
<feature type="domain" description="UBA" evidence="5">
    <location>
        <begin position="267"/>
        <end position="309"/>
    </location>
</feature>
<keyword evidence="4" id="KW-0472">Membrane</keyword>
<dbReference type="Proteomes" id="UP000268162">
    <property type="component" value="Unassembled WGS sequence"/>
</dbReference>
<dbReference type="InterPro" id="IPR022764">
    <property type="entry name" value="Peptidase_S54_rhomboid_dom"/>
</dbReference>
<accession>A0A4V1J5C1</accession>
<sequence length="309" mass="34200">MSQISSGLSGFYNTPISKALVLGVGGMTIATSILRWKPYLNLILNPHLTRDNQFWRLITSQLAFANSGELLFGCILLYQFRVIERFFGPAKFSAFVFLSSIGTKLLELGCLVSSNSLGLNILPAGPYGIIFAMLFQYYKQIPTTYKFRVLGLTFSDKSYVYFLALQYPQSFVPAICGILTGLLYHTDVGGIKKFRFPGFITRFAKSWLLPLLASTSARSSAATMEQVYGSDIRNLNTSLSNLLSQPGQASSMGRSYVETMTQGIPQTMREEEIMALMTMFPDTERQIVVAALQSANNDVNTAATILLSR</sequence>
<dbReference type="STRING" id="215637.A0A4V1J5C1"/>
<dbReference type="PROSITE" id="PS50030">
    <property type="entry name" value="UBA"/>
    <property type="match status" value="1"/>
</dbReference>
<dbReference type="InterPro" id="IPR035952">
    <property type="entry name" value="Rhomboid-like_sf"/>
</dbReference>
<dbReference type="SMART" id="SM00165">
    <property type="entry name" value="UBA"/>
    <property type="match status" value="1"/>
</dbReference>
<protein>
    <recommendedName>
        <fullName evidence="9">CUE domain-containing protein</fullName>
    </recommendedName>
</protein>
<dbReference type="Gene3D" id="1.10.8.10">
    <property type="entry name" value="DNA helicase RuvA subunit, C-terminal domain"/>
    <property type="match status" value="1"/>
</dbReference>
<reference evidence="8" key="1">
    <citation type="journal article" date="2018" name="Nat. Microbiol.">
        <title>Leveraging single-cell genomics to expand the fungal tree of life.</title>
        <authorList>
            <person name="Ahrendt S.R."/>
            <person name="Quandt C.A."/>
            <person name="Ciobanu D."/>
            <person name="Clum A."/>
            <person name="Salamov A."/>
            <person name="Andreopoulos B."/>
            <person name="Cheng J.F."/>
            <person name="Woyke T."/>
            <person name="Pelin A."/>
            <person name="Henrissat B."/>
            <person name="Reynolds N.K."/>
            <person name="Benny G.L."/>
            <person name="Smith M.E."/>
            <person name="James T.Y."/>
            <person name="Grigoriev I.V."/>
        </authorList>
    </citation>
    <scope>NUCLEOTIDE SEQUENCE [LARGE SCALE GENOMIC DNA]</scope>
    <source>
        <strain evidence="8">RSA 468</strain>
    </source>
</reference>
<dbReference type="SUPFAM" id="SSF144091">
    <property type="entry name" value="Rhomboid-like"/>
    <property type="match status" value="1"/>
</dbReference>
<organism evidence="7 8">
    <name type="scientific">Dimargaris cristalligena</name>
    <dbReference type="NCBI Taxonomy" id="215637"/>
    <lineage>
        <taxon>Eukaryota</taxon>
        <taxon>Fungi</taxon>
        <taxon>Fungi incertae sedis</taxon>
        <taxon>Zoopagomycota</taxon>
        <taxon>Kickxellomycotina</taxon>
        <taxon>Dimargaritomycetes</taxon>
        <taxon>Dimargaritales</taxon>
        <taxon>Dimargaritaceae</taxon>
        <taxon>Dimargaris</taxon>
    </lineage>
</organism>
<evidence type="ECO:0008006" key="9">
    <source>
        <dbReference type="Google" id="ProtNLM"/>
    </source>
</evidence>
<proteinExistence type="predicted"/>
<dbReference type="GO" id="GO:0004252">
    <property type="term" value="F:serine-type endopeptidase activity"/>
    <property type="evidence" value="ECO:0007669"/>
    <property type="project" value="InterPro"/>
</dbReference>
<dbReference type="InterPro" id="IPR009060">
    <property type="entry name" value="UBA-like_sf"/>
</dbReference>
<dbReference type="PANTHER" id="PTHR43066:SF21">
    <property type="entry name" value="UBIQUITIN-ASSOCIATED DOMAIN-CONTAINING PROTEIN 2"/>
    <property type="match status" value="1"/>
</dbReference>
<evidence type="ECO:0000256" key="3">
    <source>
        <dbReference type="ARBA" id="ARBA00022989"/>
    </source>
</evidence>
<gene>
    <name evidence="7" type="ORF">BJ085DRAFT_35129</name>
</gene>
<evidence type="ECO:0000259" key="5">
    <source>
        <dbReference type="PROSITE" id="PS50030"/>
    </source>
</evidence>
<dbReference type="Pfam" id="PF01694">
    <property type="entry name" value="Rhomboid"/>
    <property type="match status" value="1"/>
</dbReference>
<keyword evidence="8" id="KW-1185">Reference proteome</keyword>
<dbReference type="OrthoDB" id="272778at2759"/>
<dbReference type="SUPFAM" id="SSF46934">
    <property type="entry name" value="UBA-like"/>
    <property type="match status" value="1"/>
</dbReference>
<dbReference type="PANTHER" id="PTHR43066">
    <property type="entry name" value="RHOMBOID-RELATED PROTEIN"/>
    <property type="match status" value="1"/>
</dbReference>
<dbReference type="InterPro" id="IPR015940">
    <property type="entry name" value="UBA"/>
</dbReference>
<evidence type="ECO:0000313" key="8">
    <source>
        <dbReference type="Proteomes" id="UP000268162"/>
    </source>
</evidence>
<dbReference type="CDD" id="cd14279">
    <property type="entry name" value="CUE"/>
    <property type="match status" value="1"/>
</dbReference>
<dbReference type="Gene3D" id="1.20.1540.10">
    <property type="entry name" value="Rhomboid-like"/>
    <property type="match status" value="1"/>
</dbReference>
<evidence type="ECO:0000256" key="1">
    <source>
        <dbReference type="ARBA" id="ARBA00004141"/>
    </source>
</evidence>
<dbReference type="AlphaFoldDB" id="A0A4V1J5C1"/>
<evidence type="ECO:0000313" key="7">
    <source>
        <dbReference type="EMBL" id="RKP38539.1"/>
    </source>
</evidence>
<evidence type="ECO:0000259" key="6">
    <source>
        <dbReference type="PROSITE" id="PS51140"/>
    </source>
</evidence>
<keyword evidence="3" id="KW-1133">Transmembrane helix</keyword>
<dbReference type="InterPro" id="IPR003892">
    <property type="entry name" value="CUE"/>
</dbReference>